<dbReference type="KEGG" id="dfg:B0537_03425"/>
<dbReference type="KEGG" id="dfg:B0537_07570"/>
<evidence type="ECO:0000313" key="2">
    <source>
        <dbReference type="EMBL" id="AQS57784.1"/>
    </source>
</evidence>
<evidence type="ECO:0000313" key="4">
    <source>
        <dbReference type="EMBL" id="AQS58221.1"/>
    </source>
</evidence>
<dbReference type="EMBL" id="CP019698">
    <property type="protein sequence ID" value="AQS58035.1"/>
    <property type="molecule type" value="Genomic_DNA"/>
</dbReference>
<dbReference type="KEGG" id="dfg:B0537_03480"/>
<evidence type="ECO:0000313" key="3">
    <source>
        <dbReference type="EMBL" id="AQS58035.1"/>
    </source>
</evidence>
<gene>
    <name evidence="2" type="ORF">B0537_00865</name>
    <name evidence="3" type="ORF">B0537_02320</name>
    <name evidence="4" type="ORF">B0537_03425</name>
    <name evidence="5" type="ORF">B0537_03480</name>
    <name evidence="6" type="ORF">B0537_05685</name>
    <name evidence="7" type="ORF">B0537_07570</name>
    <name evidence="8" type="ORF">B0537_10265</name>
    <name evidence="9" type="ORF">B0537_10905</name>
    <name evidence="10" type="ORF">B0537_14745</name>
    <name evidence="11" type="ORF">B0537_14790</name>
</gene>
<reference evidence="9 12" key="1">
    <citation type="journal article" date="2016" name="Int. J. Syst. Evol. Microbiol.">
        <title>Desulfotomaculum ferrireducens sp. nov., a moderately thermophilic sulfate-reducing and dissimilatory Fe(III)-reducing bacterium isolated from compost.</title>
        <authorList>
            <person name="Yang G."/>
            <person name="Guo J."/>
            <person name="Zhuang L."/>
            <person name="Yuan Y."/>
            <person name="Zhou S."/>
        </authorList>
    </citation>
    <scope>NUCLEOTIDE SEQUENCE [LARGE SCALE GENOMIC DNA]</scope>
    <source>
        <strain evidence="9 12">GSS09</strain>
    </source>
</reference>
<dbReference type="InterPro" id="IPR012337">
    <property type="entry name" value="RNaseH-like_sf"/>
</dbReference>
<protein>
    <recommendedName>
        <fullName evidence="1">Transposase DDE domain-containing protein</fullName>
    </recommendedName>
</protein>
<evidence type="ECO:0000313" key="8">
    <source>
        <dbReference type="EMBL" id="AQS59438.1"/>
    </source>
</evidence>
<dbReference type="KEGG" id="dfg:B0537_00865"/>
<dbReference type="EMBL" id="CP019698">
    <property type="protein sequence ID" value="AQS58953.1"/>
    <property type="molecule type" value="Genomic_DNA"/>
</dbReference>
<evidence type="ECO:0000313" key="9">
    <source>
        <dbReference type="EMBL" id="AQS59542.1"/>
    </source>
</evidence>
<dbReference type="NCBIfam" id="NF033539">
    <property type="entry name" value="transpos_IS1380"/>
    <property type="match status" value="1"/>
</dbReference>
<evidence type="ECO:0000313" key="10">
    <source>
        <dbReference type="EMBL" id="AQS60221.1"/>
    </source>
</evidence>
<dbReference type="EMBL" id="CP019698">
    <property type="protein sequence ID" value="AQS59542.1"/>
    <property type="molecule type" value="Genomic_DNA"/>
</dbReference>
<dbReference type="KEGG" id="dfg:B0537_05685"/>
<dbReference type="KEGG" id="dfg:B0537_14745"/>
<dbReference type="Pfam" id="PF13701">
    <property type="entry name" value="DDE_Tnp_1_4"/>
    <property type="match status" value="1"/>
</dbReference>
<dbReference type="EMBL" id="CP019698">
    <property type="protein sequence ID" value="AQS58228.1"/>
    <property type="molecule type" value="Genomic_DNA"/>
</dbReference>
<sequence>MKSVQEYSMNFNSRIKVNFNGGDLTSDAGLLLYKEFDYKLGLSETVEKMLVVDDPVMHRDHPNSDVVIQKLYQHLAGYHADDHADDLSEEPLLTAILGKKRLASQPTISRFNEKANIATAKSLEHINEILQKRVYMLKPQDQFVMDLDSSGFTAYGNQYGANFNSHYQERGFHPLFCFDGLTGDCLKAELRAGNVYTSRQVVRFVGPLLKRYETWVSNPLIVLRADSGFAVPELFKLVENKGHKYVIRLKANARLQSVAHSMADQVLNPERLHERQVHYREFLYQASSWDRARRVVVKMERPAGQLFFEFTFIVTNMELQPRNIVRFYCQRGHMENFIKEAKNGFACHKMSSTNFESNAVKLQLSMLAYNFNNWFRRLCLPEPMKPNRMETLRLKLIKIAGKLVRSARYWTWKLCSSYIYQNSFIQTLQNISSLPCFS</sequence>
<evidence type="ECO:0000313" key="12">
    <source>
        <dbReference type="Proteomes" id="UP000189464"/>
    </source>
</evidence>
<organism evidence="9 12">
    <name type="scientific">Desulforamulus ferrireducens</name>
    <dbReference type="NCBI Taxonomy" id="1833852"/>
    <lineage>
        <taxon>Bacteria</taxon>
        <taxon>Bacillati</taxon>
        <taxon>Bacillota</taxon>
        <taxon>Clostridia</taxon>
        <taxon>Eubacteriales</taxon>
        <taxon>Peptococcaceae</taxon>
        <taxon>Desulforamulus</taxon>
    </lineage>
</organism>
<dbReference type="KEGG" id="dfg:B0537_10905"/>
<dbReference type="AlphaFoldDB" id="A0A1S6IXQ5"/>
<dbReference type="OrthoDB" id="6627885at2"/>
<dbReference type="EMBL" id="CP019698">
    <property type="protein sequence ID" value="AQS60228.1"/>
    <property type="molecule type" value="Genomic_DNA"/>
</dbReference>
<dbReference type="KEGG" id="dfg:B0537_14790"/>
<dbReference type="SUPFAM" id="SSF53098">
    <property type="entry name" value="Ribonuclease H-like"/>
    <property type="match status" value="1"/>
</dbReference>
<evidence type="ECO:0000259" key="1">
    <source>
        <dbReference type="Pfam" id="PF13701"/>
    </source>
</evidence>
<dbReference type="RefSeq" id="WP_159438590.1">
    <property type="nucleotide sequence ID" value="NZ_CP019698.1"/>
</dbReference>
<dbReference type="InterPro" id="IPR025668">
    <property type="entry name" value="Tnp_DDE_dom"/>
</dbReference>
<dbReference type="KEGG" id="dfg:B0537_10265"/>
<reference evidence="9" key="2">
    <citation type="submission" date="2017-02" db="EMBL/GenBank/DDBJ databases">
        <authorList>
            <person name="Peterson S.W."/>
        </authorList>
    </citation>
    <scope>NUCLEOTIDE SEQUENCE</scope>
    <source>
        <strain evidence="9">GSS09</strain>
    </source>
</reference>
<dbReference type="EMBL" id="CP019698">
    <property type="protein sequence ID" value="AQS60221.1"/>
    <property type="molecule type" value="Genomic_DNA"/>
</dbReference>
<dbReference type="InterPro" id="IPR047960">
    <property type="entry name" value="Transpos_IS1380"/>
</dbReference>
<dbReference type="EMBL" id="CP019698">
    <property type="protein sequence ID" value="AQS58621.1"/>
    <property type="molecule type" value="Genomic_DNA"/>
</dbReference>
<evidence type="ECO:0000313" key="5">
    <source>
        <dbReference type="EMBL" id="AQS58228.1"/>
    </source>
</evidence>
<proteinExistence type="predicted"/>
<dbReference type="KEGG" id="dfg:B0537_02320"/>
<dbReference type="Proteomes" id="UP000189464">
    <property type="component" value="Chromosome"/>
</dbReference>
<feature type="domain" description="Transposase DDE" evidence="1">
    <location>
        <begin position="9"/>
        <end position="435"/>
    </location>
</feature>
<evidence type="ECO:0000313" key="7">
    <source>
        <dbReference type="EMBL" id="AQS58953.1"/>
    </source>
</evidence>
<name>A0A1S6IXQ5_9FIRM</name>
<evidence type="ECO:0000313" key="11">
    <source>
        <dbReference type="EMBL" id="AQS60228.1"/>
    </source>
</evidence>
<accession>A0A1S6IXQ5</accession>
<evidence type="ECO:0000313" key="6">
    <source>
        <dbReference type="EMBL" id="AQS58621.1"/>
    </source>
</evidence>
<dbReference type="EMBL" id="CP019698">
    <property type="protein sequence ID" value="AQS59438.1"/>
    <property type="molecule type" value="Genomic_DNA"/>
</dbReference>
<keyword evidence="12" id="KW-1185">Reference proteome</keyword>
<dbReference type="EMBL" id="CP019698">
    <property type="protein sequence ID" value="AQS58221.1"/>
    <property type="molecule type" value="Genomic_DNA"/>
</dbReference>
<dbReference type="EMBL" id="CP019698">
    <property type="protein sequence ID" value="AQS57784.1"/>
    <property type="molecule type" value="Genomic_DNA"/>
</dbReference>